<feature type="compositionally biased region" description="Basic residues" evidence="1">
    <location>
        <begin position="1"/>
        <end position="11"/>
    </location>
</feature>
<dbReference type="AlphaFoldDB" id="A0AAV0YUG6"/>
<dbReference type="GO" id="GO:0000775">
    <property type="term" value="C:chromosome, centromeric region"/>
    <property type="evidence" value="ECO:0007669"/>
    <property type="project" value="EnsemblPlants"/>
</dbReference>
<feature type="region of interest" description="Disordered" evidence="1">
    <location>
        <begin position="1"/>
        <end position="26"/>
    </location>
</feature>
<proteinExistence type="predicted"/>
<dbReference type="Pfam" id="PF10512">
    <property type="entry name" value="Borealin"/>
    <property type="match status" value="1"/>
</dbReference>
<dbReference type="Proteomes" id="UP001157006">
    <property type="component" value="Chromosome 1L"/>
</dbReference>
<evidence type="ECO:0000313" key="3">
    <source>
        <dbReference type="EMBL" id="CAI8589132.1"/>
    </source>
</evidence>
<protein>
    <recommendedName>
        <fullName evidence="2">Borealin C-terminal domain-containing protein</fullName>
    </recommendedName>
</protein>
<evidence type="ECO:0000313" key="4">
    <source>
        <dbReference type="Proteomes" id="UP001157006"/>
    </source>
</evidence>
<feature type="domain" description="Borealin C-terminal" evidence="2">
    <location>
        <begin position="181"/>
        <end position="211"/>
    </location>
</feature>
<organism evidence="3 4">
    <name type="scientific">Vicia faba</name>
    <name type="common">Broad bean</name>
    <name type="synonym">Faba vulgaris</name>
    <dbReference type="NCBI Taxonomy" id="3906"/>
    <lineage>
        <taxon>Eukaryota</taxon>
        <taxon>Viridiplantae</taxon>
        <taxon>Streptophyta</taxon>
        <taxon>Embryophyta</taxon>
        <taxon>Tracheophyta</taxon>
        <taxon>Spermatophyta</taxon>
        <taxon>Magnoliopsida</taxon>
        <taxon>eudicotyledons</taxon>
        <taxon>Gunneridae</taxon>
        <taxon>Pentapetalae</taxon>
        <taxon>rosids</taxon>
        <taxon>fabids</taxon>
        <taxon>Fabales</taxon>
        <taxon>Fabaceae</taxon>
        <taxon>Papilionoideae</taxon>
        <taxon>50 kb inversion clade</taxon>
        <taxon>NPAAA clade</taxon>
        <taxon>Hologalegina</taxon>
        <taxon>IRL clade</taxon>
        <taxon>Fabeae</taxon>
        <taxon>Vicia</taxon>
    </lineage>
</organism>
<keyword evidence="4" id="KW-1185">Reference proteome</keyword>
<name>A0AAV0YUG6_VICFA</name>
<feature type="compositionally biased region" description="Polar residues" evidence="1">
    <location>
        <begin position="12"/>
        <end position="26"/>
    </location>
</feature>
<evidence type="ECO:0000256" key="1">
    <source>
        <dbReference type="SAM" id="MobiDB-lite"/>
    </source>
</evidence>
<sequence length="225" mass="25300">MPRGRPKKKAKATQSAPEPTVPEPTQTHFMDHEIQSLERQIGEIRTVKEVKTKHLLEDLRLLRSSFTEEQLQKPVLEIFEQTLPNLSIVNDKESNKCDVTWKDKAPMSMSMNYDDVHTSLFQRLSMVYPHCPSSVPHSTGRTSFVGAGNLHLKDFVLEELSEAQTLTMQEGLETPGVSSQRMSVGMTPKTLRLPKPGEMLLSVHGSPLGAYKDNNMEAIQESEES</sequence>
<reference evidence="3 4" key="1">
    <citation type="submission" date="2023-01" db="EMBL/GenBank/DDBJ databases">
        <authorList>
            <person name="Kreplak J."/>
        </authorList>
    </citation>
    <scope>NUCLEOTIDE SEQUENCE [LARGE SCALE GENOMIC DNA]</scope>
</reference>
<evidence type="ECO:0000259" key="2">
    <source>
        <dbReference type="Pfam" id="PF10512"/>
    </source>
</evidence>
<dbReference type="PANTHER" id="PTHR37248:SF1">
    <property type="entry name" value="TRANSLATION INITIATION FACTOR"/>
    <property type="match status" value="1"/>
</dbReference>
<gene>
    <name evidence="3" type="ORF">VFH_I379680</name>
</gene>
<accession>A0AAV0YUG6</accession>
<dbReference type="EMBL" id="OX451736">
    <property type="protein sequence ID" value="CAI8589132.1"/>
    <property type="molecule type" value="Genomic_DNA"/>
</dbReference>
<dbReference type="PANTHER" id="PTHR37248">
    <property type="entry name" value="TRANSLATION INITIATION FACTOR"/>
    <property type="match status" value="1"/>
</dbReference>
<dbReference type="InterPro" id="IPR046466">
    <property type="entry name" value="Borealin_C"/>
</dbReference>